<proteinExistence type="predicted"/>
<gene>
    <name evidence="1" type="ORF">D0Y65_025776</name>
</gene>
<organism evidence="1 2">
    <name type="scientific">Glycine soja</name>
    <name type="common">Wild soybean</name>
    <dbReference type="NCBI Taxonomy" id="3848"/>
    <lineage>
        <taxon>Eukaryota</taxon>
        <taxon>Viridiplantae</taxon>
        <taxon>Streptophyta</taxon>
        <taxon>Embryophyta</taxon>
        <taxon>Tracheophyta</taxon>
        <taxon>Spermatophyta</taxon>
        <taxon>Magnoliopsida</taxon>
        <taxon>eudicotyledons</taxon>
        <taxon>Gunneridae</taxon>
        <taxon>Pentapetalae</taxon>
        <taxon>rosids</taxon>
        <taxon>fabids</taxon>
        <taxon>Fabales</taxon>
        <taxon>Fabaceae</taxon>
        <taxon>Papilionoideae</taxon>
        <taxon>50 kb inversion clade</taxon>
        <taxon>NPAAA clade</taxon>
        <taxon>indigoferoid/millettioid clade</taxon>
        <taxon>Phaseoleae</taxon>
        <taxon>Glycine</taxon>
        <taxon>Glycine subgen. Soja</taxon>
    </lineage>
</organism>
<dbReference type="Proteomes" id="UP000289340">
    <property type="component" value="Chromosome 10"/>
</dbReference>
<evidence type="ECO:0000313" key="2">
    <source>
        <dbReference type="Proteomes" id="UP000289340"/>
    </source>
</evidence>
<sequence>MPMMNNIIQERVKDTVIKLPTKEEALNQFSLFPTSLKGFKESKGFAIFARLGPQTTITFILCEELRKHAGLKAI</sequence>
<name>A0A445IGR5_GLYSO</name>
<keyword evidence="2" id="KW-1185">Reference proteome</keyword>
<protein>
    <submittedName>
        <fullName evidence="1">Uncharacterized protein</fullName>
    </submittedName>
</protein>
<dbReference type="EMBL" id="QZWG01000010">
    <property type="protein sequence ID" value="RZB85313.1"/>
    <property type="molecule type" value="Genomic_DNA"/>
</dbReference>
<dbReference type="AlphaFoldDB" id="A0A445IGR5"/>
<comment type="caution">
    <text evidence="1">The sequence shown here is derived from an EMBL/GenBank/DDBJ whole genome shotgun (WGS) entry which is preliminary data.</text>
</comment>
<evidence type="ECO:0000313" key="1">
    <source>
        <dbReference type="EMBL" id="RZB85313.1"/>
    </source>
</evidence>
<accession>A0A445IGR5</accession>
<reference evidence="1 2" key="1">
    <citation type="submission" date="2018-09" db="EMBL/GenBank/DDBJ databases">
        <title>A high-quality reference genome of wild soybean provides a powerful tool to mine soybean genomes.</title>
        <authorList>
            <person name="Xie M."/>
            <person name="Chung C.Y.L."/>
            <person name="Li M.-W."/>
            <person name="Wong F.-L."/>
            <person name="Chan T.-F."/>
            <person name="Lam H.-M."/>
        </authorList>
    </citation>
    <scope>NUCLEOTIDE SEQUENCE [LARGE SCALE GENOMIC DNA]</scope>
    <source>
        <strain evidence="2">cv. W05</strain>
        <tissue evidence="1">Hypocotyl of etiolated seedlings</tissue>
    </source>
</reference>